<feature type="compositionally biased region" description="Acidic residues" evidence="11">
    <location>
        <begin position="1499"/>
        <end position="1514"/>
    </location>
</feature>
<dbReference type="NCBIfam" id="TIGR01126">
    <property type="entry name" value="pdi_dom"/>
    <property type="match status" value="2"/>
</dbReference>
<dbReference type="InterPro" id="IPR050496">
    <property type="entry name" value="SNF2_RAD54_helicase_repair"/>
</dbReference>
<gene>
    <name evidence="16" type="primary">rad54b</name>
    <name evidence="16" type="ORF">PPL_03197</name>
</gene>
<dbReference type="Pfam" id="PF00176">
    <property type="entry name" value="SNF2-rel_dom"/>
    <property type="match status" value="1"/>
</dbReference>
<dbReference type="InParanoid" id="D3B476"/>
<feature type="region of interest" description="Disordered" evidence="11">
    <location>
        <begin position="637"/>
        <end position="656"/>
    </location>
</feature>
<dbReference type="InterPro" id="IPR005788">
    <property type="entry name" value="PDI_thioredoxin-like_dom"/>
</dbReference>
<accession>D3B476</accession>
<evidence type="ECO:0000256" key="2">
    <source>
        <dbReference type="ARBA" id="ARBA00006347"/>
    </source>
</evidence>
<feature type="transmembrane region" description="Helical" evidence="12">
    <location>
        <begin position="415"/>
        <end position="439"/>
    </location>
</feature>
<dbReference type="PANTHER" id="PTHR45629:SF7">
    <property type="entry name" value="DNA EXCISION REPAIR PROTEIN ERCC-6-RELATED"/>
    <property type="match status" value="1"/>
</dbReference>
<feature type="transmembrane region" description="Helical" evidence="12">
    <location>
        <begin position="174"/>
        <end position="194"/>
    </location>
</feature>
<feature type="compositionally biased region" description="Low complexity" evidence="11">
    <location>
        <begin position="27"/>
        <end position="49"/>
    </location>
</feature>
<dbReference type="GO" id="GO:0005783">
    <property type="term" value="C:endoplasmic reticulum"/>
    <property type="evidence" value="ECO:0007669"/>
    <property type="project" value="InterPro"/>
</dbReference>
<dbReference type="RefSeq" id="XP_020436241.1">
    <property type="nucleotide sequence ID" value="XM_020574169.1"/>
</dbReference>
<dbReference type="Gene3D" id="3.40.50.10810">
    <property type="entry name" value="Tandem AAA-ATPase domain"/>
    <property type="match status" value="1"/>
</dbReference>
<keyword evidence="8" id="KW-0413">Isomerase</keyword>
<dbReference type="FunFam" id="3.40.30.10:FF:000107">
    <property type="entry name" value="Protein disulfide-isomerase 5-2"/>
    <property type="match status" value="1"/>
</dbReference>
<sequence length="1905" mass="213631">MESPNQHSQQLKKSPQLKVEIPPTTMSDTLPTTNNNSSSSTNNECSSPTLPTPIVLDINSKFSLDKDYLTEKMSDNPLSKMPKIEYFHHYEQQNVKSKVFHLLRNPFPSIAIALLIMSLIVVTPLGHKSNRLALSDLTYLLIYIPFVAIFCFAVFFSLTYTFFNISRIPERLSLILFLYLGVWISFQIAAHVALKASGYLLPFGWIIIAFGLGVPLIYALLWISLPKRFKEKQPNKDSEFSAESKEEIPMRIISQQNEPYSYSNISTPNSVTTPTTTRTQSEFTMGVLPIPMPTTPSSDISEISTDSSNESFPNFSTTDINNISLESMEGFNNNTTAAANNNCNITLDSNGQPQAQTTNTNANQENNNKTKVESKSKPSFLFKFWIVASTLSLGPFGYVFFHLFLLAFYSVTSNLAQSFLIVAFQMLVLVYKLIFRLSFHRMRAYLPEIPLRVFQDGRVLFLFWLELSSHCFFSMVFPHVSSWYMIVLYILIEAVTLAAQIMFDTVVVRSFFIRLFEETYEFIFVRKYSGTLVYRVLGISGDLDRTVSLELFFFNCLARALAGLAYIVFTLVIYFGPNHKSNFLEKQTSTFVHFQTKNETKQSHSSFKTLHIKMKKFVTPFKSPALTTNESVKSSEKKSVGISSSSSSTTSGGLKSTKSTVLKKKSSAPVDTKTTVGINAVNSGSQDELYFKVMWCNMTSKKHKTYMDGVIVCKKSCLLMDCETKKEIGRSSTLKVSDLVEGFKSSMSSKEFEVVEQIDGAAYSELFGISSSSTSTTTTTIITNESNENSTTIGSGFKVKEFKSHQNSNATLVNSTKNALQPRHDPNVPDALVLYTPPASGLDENGQRVTYVVVDPFISKHLRPHQRRGVQFLYDCVTGQRHQFGNGCILADQMGLGKTVMTLTTLWTLLKQSPTGQPTCKKAIIVTPAGLVGNWKREIKRWFGAERLKPFTLNDSVSKNTKQMLEDFNTSTVNPVLIISYDQCRIFSSILCTMSCGVLVCDEGHRLKNMESQTTQSIASIKTKAKIILSGTPIQNDLIEFYSMVDFCNPGSLGTLSQFKKDYANPIIRGREDSTKEGIAKAMQLSKITSSFILRRKSNVLEEYLPTKTIHVVFCRLSEFQKKLYRAVLDNNGVDSIIAGKQNALTTMTTLKQLCNYPSLIKSDDYSKYFTDSNDTTTPTDFDASQSGKMEFVEQLLITLKSLGDRAVLVSNYTQTLDVFELLLKKLSIQSYRIDGQVKATERQDRVDKFNDPSNKTHTVFLLSSKAGGVGLNLIGANHIVLYDPDWNPAIDIQAMERVWREGQTKPVSIYRLLTAGTIEEKIHQRQIIKESLSNSVVDKSHYEKSTFTNEELKDIFSLNDTTQCETHDLLTCKCGIVSGSTTKLNGSSLVASKEKKEQLQQISHSDTWEHYNATNKLKTPVWGSNNGNFKTVCFLFRSKPKESNSTGIDENISFLEVNNSSTVKDGDDDDEASDNEKKMTHSKKKSKKTTISKTKPDDDSDEENYLDENKEEEEEQYIVNKGKKRIVSKVSKSSNINFEDDLDSLEIMKFLVISALIALCVAFVAADGNVVVLSPDNFDTVVDGTKTVFVKFYAPWCGHCKKLAPDYEVIADTFAGSKQVVIAKLDCDVHKELCGKYDVSGYPTLKVFAKSKEAKDYNGMRSIEEIVTFVNNAAGTNVRVKKAPSNVIDLTPENFDAEVLNKDKDVLVEFYAPWCGHCKKLAPDYEILANTYAGDKHVGIAKVDCDSHKELCSKYDIKGFPTLKWFPKDNKEGEKYEQGRELETFITFINKNAGTHRVKGGRLLPSAGRVEQLDALAAKFVDATEKARTEILAEANKVVSSLAESLKPDGKIYVKIMEAIQKTKDYVSNEINRVTKLTQGQIKVEKSDQFFKKLNVLEQFAKKN</sequence>
<dbReference type="PROSITE" id="PS51352">
    <property type="entry name" value="THIOREDOXIN_2"/>
    <property type="match status" value="2"/>
</dbReference>
<keyword evidence="4" id="KW-0732">Signal</keyword>
<dbReference type="EMBL" id="ADBJ01000010">
    <property type="protein sequence ID" value="EFA84124.1"/>
    <property type="molecule type" value="Genomic_DNA"/>
</dbReference>
<feature type="transmembrane region" description="Helical" evidence="12">
    <location>
        <begin position="483"/>
        <end position="503"/>
    </location>
</feature>
<dbReference type="InterPro" id="IPR001650">
    <property type="entry name" value="Helicase_C-like"/>
</dbReference>
<evidence type="ECO:0000256" key="6">
    <source>
        <dbReference type="ARBA" id="ARBA00022801"/>
    </source>
</evidence>
<comment type="caution">
    <text evidence="16">The sequence shown here is derived from an EMBL/GenBank/DDBJ whole genome shotgun (WGS) entry which is preliminary data.</text>
</comment>
<dbReference type="InterPro" id="IPR038718">
    <property type="entry name" value="SNF2-like_sf"/>
</dbReference>
<feature type="domain" description="Helicase ATP-binding" evidence="13">
    <location>
        <begin position="879"/>
        <end position="1051"/>
    </location>
</feature>
<feature type="transmembrane region" description="Helical" evidence="12">
    <location>
        <begin position="552"/>
        <end position="576"/>
    </location>
</feature>
<keyword evidence="12" id="KW-1133">Transmembrane helix</keyword>
<dbReference type="Pfam" id="PF00085">
    <property type="entry name" value="Thioredoxin"/>
    <property type="match status" value="2"/>
</dbReference>
<dbReference type="FunFam" id="3.40.30.10:FF:000032">
    <property type="entry name" value="Protein disulfide-isomerase A6 homolog"/>
    <property type="match status" value="1"/>
</dbReference>
<dbReference type="Pfam" id="PF00271">
    <property type="entry name" value="Helicase_C"/>
    <property type="match status" value="1"/>
</dbReference>
<feature type="compositionally biased region" description="Low complexity" evidence="11">
    <location>
        <begin position="348"/>
        <end position="367"/>
    </location>
</feature>
<dbReference type="SUPFAM" id="SSF52540">
    <property type="entry name" value="P-loop containing nucleoside triphosphate hydrolases"/>
    <property type="match status" value="2"/>
</dbReference>
<feature type="region of interest" description="Disordered" evidence="11">
    <location>
        <begin position="348"/>
        <end position="371"/>
    </location>
</feature>
<feature type="region of interest" description="Disordered" evidence="11">
    <location>
        <begin position="1"/>
        <end position="52"/>
    </location>
</feature>
<dbReference type="Gene3D" id="3.40.50.300">
    <property type="entry name" value="P-loop containing nucleotide triphosphate hydrolases"/>
    <property type="match status" value="1"/>
</dbReference>
<name>D3B476_HETP5</name>
<dbReference type="GO" id="GO:0016787">
    <property type="term" value="F:hydrolase activity"/>
    <property type="evidence" value="ECO:0007669"/>
    <property type="project" value="UniProtKB-KW"/>
</dbReference>
<evidence type="ECO:0000259" key="14">
    <source>
        <dbReference type="PROSITE" id="PS51194"/>
    </source>
</evidence>
<dbReference type="SUPFAM" id="SSF52833">
    <property type="entry name" value="Thioredoxin-like"/>
    <property type="match status" value="2"/>
</dbReference>
<dbReference type="CDD" id="cd18793">
    <property type="entry name" value="SF2_C_SNF"/>
    <property type="match status" value="1"/>
</dbReference>
<evidence type="ECO:0000256" key="4">
    <source>
        <dbReference type="ARBA" id="ARBA00022729"/>
    </source>
</evidence>
<feature type="region of interest" description="Disordered" evidence="11">
    <location>
        <begin position="1460"/>
        <end position="1514"/>
    </location>
</feature>
<feature type="compositionally biased region" description="Low complexity" evidence="11">
    <location>
        <begin position="640"/>
        <end position="656"/>
    </location>
</feature>
<evidence type="ECO:0000256" key="1">
    <source>
        <dbReference type="ARBA" id="ARBA00001182"/>
    </source>
</evidence>
<dbReference type="InterPro" id="IPR017937">
    <property type="entry name" value="Thioredoxin_CS"/>
</dbReference>
<evidence type="ECO:0000256" key="12">
    <source>
        <dbReference type="SAM" id="Phobius"/>
    </source>
</evidence>
<evidence type="ECO:0000256" key="5">
    <source>
        <dbReference type="ARBA" id="ARBA00022737"/>
    </source>
</evidence>
<organism evidence="16 17">
    <name type="scientific">Heterostelium pallidum (strain ATCC 26659 / Pp 5 / PN500)</name>
    <name type="common">Cellular slime mold</name>
    <name type="synonym">Polysphondylium pallidum</name>
    <dbReference type="NCBI Taxonomy" id="670386"/>
    <lineage>
        <taxon>Eukaryota</taxon>
        <taxon>Amoebozoa</taxon>
        <taxon>Evosea</taxon>
        <taxon>Eumycetozoa</taxon>
        <taxon>Dictyostelia</taxon>
        <taxon>Acytosteliales</taxon>
        <taxon>Acytosteliaceae</taxon>
        <taxon>Heterostelium</taxon>
    </lineage>
</organism>
<dbReference type="InterPro" id="IPR000330">
    <property type="entry name" value="SNF2_N"/>
</dbReference>
<evidence type="ECO:0000256" key="7">
    <source>
        <dbReference type="ARBA" id="ARBA00023157"/>
    </source>
</evidence>
<dbReference type="CDD" id="cd02998">
    <property type="entry name" value="PDI_a_ERp38"/>
    <property type="match status" value="2"/>
</dbReference>
<dbReference type="InterPro" id="IPR013766">
    <property type="entry name" value="Thioredoxin_domain"/>
</dbReference>
<evidence type="ECO:0000256" key="3">
    <source>
        <dbReference type="ARBA" id="ARBA00012723"/>
    </source>
</evidence>
<dbReference type="PANTHER" id="PTHR45629">
    <property type="entry name" value="SNF2/RAD54 FAMILY MEMBER"/>
    <property type="match status" value="1"/>
</dbReference>
<dbReference type="GO" id="GO:0005634">
    <property type="term" value="C:nucleus"/>
    <property type="evidence" value="ECO:0007669"/>
    <property type="project" value="TreeGrafter"/>
</dbReference>
<keyword evidence="9" id="KW-0676">Redox-active center</keyword>
<keyword evidence="12" id="KW-0812">Transmembrane</keyword>
<evidence type="ECO:0000256" key="9">
    <source>
        <dbReference type="ARBA" id="ARBA00023284"/>
    </source>
</evidence>
<dbReference type="InterPro" id="IPR027417">
    <property type="entry name" value="P-loop_NTPase"/>
</dbReference>
<dbReference type="InterPro" id="IPR036249">
    <property type="entry name" value="Thioredoxin-like_sf"/>
</dbReference>
<keyword evidence="12" id="KW-0472">Membrane</keyword>
<dbReference type="Pfam" id="PF07749">
    <property type="entry name" value="ERp29"/>
    <property type="match status" value="1"/>
</dbReference>
<dbReference type="SUPFAM" id="SSF103473">
    <property type="entry name" value="MFS general substrate transporter"/>
    <property type="match status" value="1"/>
</dbReference>
<dbReference type="Gene3D" id="3.40.30.10">
    <property type="entry name" value="Glutaredoxin"/>
    <property type="match status" value="2"/>
</dbReference>
<dbReference type="GeneID" id="31358720"/>
<dbReference type="InterPro" id="IPR011679">
    <property type="entry name" value="ERp29_C"/>
</dbReference>
<protein>
    <recommendedName>
        <fullName evidence="3">protein disulfide-isomerase</fullName>
        <ecNumber evidence="3">5.3.4.1</ecNumber>
    </recommendedName>
</protein>
<dbReference type="SUPFAM" id="SSF47933">
    <property type="entry name" value="ERP29 C domain-like"/>
    <property type="match status" value="1"/>
</dbReference>
<comment type="similarity">
    <text evidence="2 10">Belongs to the protein disulfide isomerase family.</text>
</comment>
<feature type="domain" description="Thioredoxin" evidence="15">
    <location>
        <begin position="1551"/>
        <end position="1676"/>
    </location>
</feature>
<feature type="transmembrane region" description="Helical" evidence="12">
    <location>
        <begin position="384"/>
        <end position="409"/>
    </location>
</feature>
<dbReference type="Proteomes" id="UP000001396">
    <property type="component" value="Unassembled WGS sequence"/>
</dbReference>
<keyword evidence="7" id="KW-1015">Disulfide bond</keyword>
<proteinExistence type="inferred from homology"/>
<dbReference type="PROSITE" id="PS51194">
    <property type="entry name" value="HELICASE_CTER"/>
    <property type="match status" value="1"/>
</dbReference>
<dbReference type="Gene3D" id="1.20.1150.12">
    <property type="entry name" value="Endoplasmic reticulum resident protein 29, C-terminal domain"/>
    <property type="match status" value="1"/>
</dbReference>
<evidence type="ECO:0000313" key="17">
    <source>
        <dbReference type="Proteomes" id="UP000001396"/>
    </source>
</evidence>
<dbReference type="InterPro" id="IPR049730">
    <property type="entry name" value="SNF2/RAD54-like_C"/>
</dbReference>
<evidence type="ECO:0000256" key="11">
    <source>
        <dbReference type="SAM" id="MobiDB-lite"/>
    </source>
</evidence>
<dbReference type="SMART" id="SM00487">
    <property type="entry name" value="DEXDc"/>
    <property type="match status" value="1"/>
</dbReference>
<dbReference type="GO" id="GO:0005524">
    <property type="term" value="F:ATP binding"/>
    <property type="evidence" value="ECO:0007669"/>
    <property type="project" value="InterPro"/>
</dbReference>
<dbReference type="PRINTS" id="PR00421">
    <property type="entry name" value="THIOREDOXIN"/>
</dbReference>
<dbReference type="CDD" id="cd18004">
    <property type="entry name" value="DEXHc_RAD54"/>
    <property type="match status" value="1"/>
</dbReference>
<reference evidence="16 17" key="1">
    <citation type="journal article" date="2011" name="Genome Res.">
        <title>Phylogeny-wide analysis of social amoeba genomes highlights ancient origins for complex intercellular communication.</title>
        <authorList>
            <person name="Heidel A.J."/>
            <person name="Lawal H.M."/>
            <person name="Felder M."/>
            <person name="Schilde C."/>
            <person name="Helps N.R."/>
            <person name="Tunggal B."/>
            <person name="Rivero F."/>
            <person name="John U."/>
            <person name="Schleicher M."/>
            <person name="Eichinger L."/>
            <person name="Platzer M."/>
            <person name="Noegel A.A."/>
            <person name="Schaap P."/>
            <person name="Gloeckner G."/>
        </authorList>
    </citation>
    <scope>NUCLEOTIDE SEQUENCE [LARGE SCALE GENOMIC DNA]</scope>
    <source>
        <strain evidence="17">ATCC 26659 / Pp 5 / PN500</strain>
    </source>
</reference>
<dbReference type="CDD" id="cd00238">
    <property type="entry name" value="ERp29c"/>
    <property type="match status" value="1"/>
</dbReference>
<feature type="compositionally biased region" description="Polar residues" evidence="11">
    <location>
        <begin position="1"/>
        <end position="13"/>
    </location>
</feature>
<feature type="compositionally biased region" description="Basic residues" evidence="11">
    <location>
        <begin position="1481"/>
        <end position="1491"/>
    </location>
</feature>
<evidence type="ECO:0000256" key="10">
    <source>
        <dbReference type="RuleBase" id="RU004208"/>
    </source>
</evidence>
<dbReference type="InterPro" id="IPR036259">
    <property type="entry name" value="MFS_trans_sf"/>
</dbReference>
<dbReference type="SMART" id="SM00490">
    <property type="entry name" value="HELICc"/>
    <property type="match status" value="1"/>
</dbReference>
<evidence type="ECO:0000313" key="16">
    <source>
        <dbReference type="EMBL" id="EFA84124.1"/>
    </source>
</evidence>
<dbReference type="GO" id="GO:0003756">
    <property type="term" value="F:protein disulfide isomerase activity"/>
    <property type="evidence" value="ECO:0007669"/>
    <property type="project" value="UniProtKB-EC"/>
</dbReference>
<dbReference type="GO" id="GO:0007131">
    <property type="term" value="P:reciprocal meiotic recombination"/>
    <property type="evidence" value="ECO:0007669"/>
    <property type="project" value="TreeGrafter"/>
</dbReference>
<dbReference type="PROSITE" id="PS00194">
    <property type="entry name" value="THIOREDOXIN_1"/>
    <property type="match status" value="2"/>
</dbReference>
<dbReference type="PROSITE" id="PS51192">
    <property type="entry name" value="HELICASE_ATP_BIND_1"/>
    <property type="match status" value="1"/>
</dbReference>
<keyword evidence="6" id="KW-0378">Hydrolase</keyword>
<evidence type="ECO:0000259" key="13">
    <source>
        <dbReference type="PROSITE" id="PS51192"/>
    </source>
</evidence>
<dbReference type="InterPro" id="IPR036356">
    <property type="entry name" value="ERp29_C_sf"/>
</dbReference>
<feature type="transmembrane region" description="Helical" evidence="12">
    <location>
        <begin position="200"/>
        <end position="223"/>
    </location>
</feature>
<evidence type="ECO:0000259" key="15">
    <source>
        <dbReference type="PROSITE" id="PS51352"/>
    </source>
</evidence>
<comment type="catalytic activity">
    <reaction evidence="1">
        <text>Catalyzes the rearrangement of -S-S- bonds in proteins.</text>
        <dbReference type="EC" id="5.3.4.1"/>
    </reaction>
</comment>
<dbReference type="GO" id="GO:0000724">
    <property type="term" value="P:double-strand break repair via homologous recombination"/>
    <property type="evidence" value="ECO:0007669"/>
    <property type="project" value="TreeGrafter"/>
</dbReference>
<feature type="domain" description="Helicase C-terminal" evidence="14">
    <location>
        <begin position="1192"/>
        <end position="1354"/>
    </location>
</feature>
<feature type="transmembrane region" description="Helical" evidence="12">
    <location>
        <begin position="106"/>
        <end position="125"/>
    </location>
</feature>
<dbReference type="STRING" id="670386.D3B476"/>
<dbReference type="Gene3D" id="1.20.120.850">
    <property type="entry name" value="SWI2/SNF2 ATPases, N-terminal domain"/>
    <property type="match status" value="1"/>
</dbReference>
<feature type="domain" description="Thioredoxin" evidence="15">
    <location>
        <begin position="1682"/>
        <end position="1827"/>
    </location>
</feature>
<dbReference type="EC" id="5.3.4.1" evidence="3"/>
<feature type="transmembrane region" description="Helical" evidence="12">
    <location>
        <begin position="137"/>
        <end position="162"/>
    </location>
</feature>
<keyword evidence="5" id="KW-0677">Repeat</keyword>
<dbReference type="GO" id="GO:0015616">
    <property type="term" value="F:DNA translocase activity"/>
    <property type="evidence" value="ECO:0007669"/>
    <property type="project" value="TreeGrafter"/>
</dbReference>
<keyword evidence="17" id="KW-1185">Reference proteome</keyword>
<dbReference type="InterPro" id="IPR014001">
    <property type="entry name" value="Helicase_ATP-bd"/>
</dbReference>
<evidence type="ECO:0000256" key="8">
    <source>
        <dbReference type="ARBA" id="ARBA00023235"/>
    </source>
</evidence>